<dbReference type="RefSeq" id="WP_130781586.1">
    <property type="nucleotide sequence ID" value="NZ_BIMR01000156.1"/>
</dbReference>
<keyword evidence="3" id="KW-1185">Reference proteome</keyword>
<evidence type="ECO:0000313" key="3">
    <source>
        <dbReference type="Proteomes" id="UP000289954"/>
    </source>
</evidence>
<dbReference type="AlphaFoldDB" id="A0A402DS77"/>
<reference evidence="2 3" key="1">
    <citation type="submission" date="2019-01" db="EMBL/GenBank/DDBJ databases">
        <title>Draft genome sequence of Cellulomonas takizawaensis strain TKZ-21.</title>
        <authorList>
            <person name="Yamamura H."/>
            <person name="Hayashi T."/>
            <person name="Hamada M."/>
            <person name="Serisawa Y."/>
            <person name="Matsuyama K."/>
            <person name="Nakagawa Y."/>
            <person name="Otoguro M."/>
            <person name="Yanagida F."/>
            <person name="Hayakawa M."/>
        </authorList>
    </citation>
    <scope>NUCLEOTIDE SEQUENCE [LARGE SCALE GENOMIC DNA]</scope>
    <source>
        <strain evidence="2 3">NBRC12680</strain>
    </source>
</reference>
<dbReference type="OrthoDB" id="5524593at2"/>
<dbReference type="InterPro" id="IPR041581">
    <property type="entry name" value="Glyoxalase_6"/>
</dbReference>
<dbReference type="Gene3D" id="3.10.180.10">
    <property type="entry name" value="2,3-Dihydroxybiphenyl 1,2-Dioxygenase, domain 1"/>
    <property type="match status" value="1"/>
</dbReference>
<organism evidence="2 3">
    <name type="scientific">Cellulomonas biazotea</name>
    <dbReference type="NCBI Taxonomy" id="1709"/>
    <lineage>
        <taxon>Bacteria</taxon>
        <taxon>Bacillati</taxon>
        <taxon>Actinomycetota</taxon>
        <taxon>Actinomycetes</taxon>
        <taxon>Micrococcales</taxon>
        <taxon>Cellulomonadaceae</taxon>
        <taxon>Cellulomonas</taxon>
    </lineage>
</organism>
<feature type="domain" description="Glyoxalase-like" evidence="1">
    <location>
        <begin position="8"/>
        <end position="118"/>
    </location>
</feature>
<comment type="caution">
    <text evidence="2">The sequence shown here is derived from an EMBL/GenBank/DDBJ whole genome shotgun (WGS) entry which is preliminary data.</text>
</comment>
<evidence type="ECO:0000259" key="1">
    <source>
        <dbReference type="Pfam" id="PF18029"/>
    </source>
</evidence>
<protein>
    <recommendedName>
        <fullName evidence="1">Glyoxalase-like domain-containing protein</fullName>
    </recommendedName>
</protein>
<dbReference type="PANTHER" id="PTHR35908:SF1">
    <property type="entry name" value="CONSERVED PROTEIN"/>
    <property type="match status" value="1"/>
</dbReference>
<dbReference type="EMBL" id="BIMR01000156">
    <property type="protein sequence ID" value="GCE76982.1"/>
    <property type="molecule type" value="Genomic_DNA"/>
</dbReference>
<gene>
    <name evidence="2" type="ORF">CBZ_20380</name>
</gene>
<dbReference type="Pfam" id="PF18029">
    <property type="entry name" value="Glyoxalase_6"/>
    <property type="match status" value="1"/>
</dbReference>
<dbReference type="Proteomes" id="UP000289954">
    <property type="component" value="Unassembled WGS sequence"/>
</dbReference>
<sequence length="144" mass="15115">MPLVVSQLSIDAHDPAALAAWWAEALGWRVVVDEEPDEDEIEIEPGDGSATSWLFLRVPEGKSVKNRVHPDVRPPDGSDQATELRRLLDLGATRVDIGQGDVPWHVLADPEGNEFCLLRSTPSQLAAASAAQGAASGGAGGTGG</sequence>
<dbReference type="SUPFAM" id="SSF54593">
    <property type="entry name" value="Glyoxalase/Bleomycin resistance protein/Dihydroxybiphenyl dioxygenase"/>
    <property type="match status" value="1"/>
</dbReference>
<dbReference type="PANTHER" id="PTHR35908">
    <property type="entry name" value="HYPOTHETICAL FUSION PROTEIN"/>
    <property type="match status" value="1"/>
</dbReference>
<accession>A0A402DS77</accession>
<evidence type="ECO:0000313" key="2">
    <source>
        <dbReference type="EMBL" id="GCE76982.1"/>
    </source>
</evidence>
<proteinExistence type="predicted"/>
<name>A0A402DS77_9CELL</name>
<dbReference type="InterPro" id="IPR029068">
    <property type="entry name" value="Glyas_Bleomycin-R_OHBP_Dase"/>
</dbReference>